<evidence type="ECO:0000313" key="7">
    <source>
        <dbReference type="EMBL" id="GER24256.1"/>
    </source>
</evidence>
<keyword evidence="5" id="KW-0812">Transmembrane</keyword>
<dbReference type="SUPFAM" id="SSF55874">
    <property type="entry name" value="ATPase domain of HSP90 chaperone/DNA topoisomerase II/histidine kinase"/>
    <property type="match status" value="1"/>
</dbReference>
<feature type="domain" description="Histidine kinase/HSP90-like ATPase" evidence="6">
    <location>
        <begin position="354"/>
        <end position="448"/>
    </location>
</feature>
<dbReference type="GO" id="GO:0016020">
    <property type="term" value="C:membrane"/>
    <property type="evidence" value="ECO:0007669"/>
    <property type="project" value="InterPro"/>
</dbReference>
<dbReference type="Gene3D" id="3.30.565.10">
    <property type="entry name" value="Histidine kinase-like ATPase, C-terminal domain"/>
    <property type="match status" value="1"/>
</dbReference>
<dbReference type="PANTHER" id="PTHR24421">
    <property type="entry name" value="NITRATE/NITRITE SENSOR PROTEIN NARX-RELATED"/>
    <property type="match status" value="1"/>
</dbReference>
<dbReference type="Gene3D" id="1.20.5.1930">
    <property type="match status" value="1"/>
</dbReference>
<dbReference type="Pfam" id="PF02518">
    <property type="entry name" value="HATPase_c"/>
    <property type="match status" value="1"/>
</dbReference>
<proteinExistence type="predicted"/>
<evidence type="ECO:0000256" key="2">
    <source>
        <dbReference type="ARBA" id="ARBA00022777"/>
    </source>
</evidence>
<dbReference type="SMART" id="SM00387">
    <property type="entry name" value="HATPase_c"/>
    <property type="match status" value="1"/>
</dbReference>
<dbReference type="Pfam" id="PF07730">
    <property type="entry name" value="HisKA_3"/>
    <property type="match status" value="1"/>
</dbReference>
<sequence>MPEMPEMPEMPSPGTGRRSGASEGSAVRAEVWRFLAAGLVVLAVIAIPAAFWVRAIAERIALDSILATTQRIADYALGPLATEKLLEQDPASLDRVRETLDPWIDNSHIVRIKMWTADGRIVYSDQAELIGRTYELEGWAQGLLAGGPGQATFEAQGGAENTYEAGRGELVEVYVTSSSPSGVPLIFEAYFDDKVVRDIQGKVLAGVAPAFLLALAALQLALLVPAVRLARRVNEHQEARRQALQHAVEASELERARIARDLHDDVIQDLAGLSYALEAEEPGDGAGGLRTLAPAREIVQGSIRTLREITGKLYSPELDSDSLPEALGLLVDPLAARGIHATLRLEGHPRLAPRQATMLYRVAREALANVTKHALADTVLMVLATDGRHTALIVRDNGQGFDAAQGAPQGHLGLRIMRDTAATVGGTVDIQSWPGAGTTVTATVAAGSPRPKPPAPVPRQP</sequence>
<keyword evidence="3" id="KW-0902">Two-component regulatory system</keyword>
<dbReference type="AlphaFoldDB" id="A0A5A7NUC7"/>
<protein>
    <recommendedName>
        <fullName evidence="6">Histidine kinase/HSP90-like ATPase domain-containing protein</fullName>
    </recommendedName>
</protein>
<keyword evidence="1" id="KW-0808">Transferase</keyword>
<keyword evidence="5" id="KW-1133">Transmembrane helix</keyword>
<feature type="region of interest" description="Disordered" evidence="4">
    <location>
        <begin position="1"/>
        <end position="22"/>
    </location>
</feature>
<evidence type="ECO:0000256" key="5">
    <source>
        <dbReference type="SAM" id="Phobius"/>
    </source>
</evidence>
<comment type="caution">
    <text evidence="7">The sequence shown here is derived from an EMBL/GenBank/DDBJ whole genome shotgun (WGS) entry which is preliminary data.</text>
</comment>
<dbReference type="InterPro" id="IPR050482">
    <property type="entry name" value="Sensor_HK_TwoCompSys"/>
</dbReference>
<evidence type="ECO:0000313" key="8">
    <source>
        <dbReference type="Proteomes" id="UP000325307"/>
    </source>
</evidence>
<keyword evidence="8" id="KW-1185">Reference proteome</keyword>
<evidence type="ECO:0000256" key="3">
    <source>
        <dbReference type="ARBA" id="ARBA00023012"/>
    </source>
</evidence>
<feature type="transmembrane region" description="Helical" evidence="5">
    <location>
        <begin position="203"/>
        <end position="224"/>
    </location>
</feature>
<feature type="transmembrane region" description="Helical" evidence="5">
    <location>
        <begin position="31"/>
        <end position="53"/>
    </location>
</feature>
<reference evidence="7 8" key="1">
    <citation type="submission" date="2019-09" db="EMBL/GenBank/DDBJ databases">
        <title>Arthrobacter zafarii sp. nov., a moderately thermotolerant and halotolerant actinobacterium isolated from Cholistan desert soil of Pakistan.</title>
        <authorList>
            <person name="Amin A."/>
            <person name="Ahmed I."/>
            <person name="Khalid N."/>
            <person name="Schumann P."/>
            <person name="Busse H.J."/>
            <person name="Khan I.U."/>
            <person name="Li S."/>
            <person name="Li W.J."/>
        </authorList>
    </citation>
    <scope>NUCLEOTIDE SEQUENCE [LARGE SCALE GENOMIC DNA]</scope>
    <source>
        <strain evidence="7 8">NCCP-1664</strain>
    </source>
</reference>
<gene>
    <name evidence="7" type="ORF">NCCP1664_27510</name>
</gene>
<dbReference type="GO" id="GO:0000155">
    <property type="term" value="F:phosphorelay sensor kinase activity"/>
    <property type="evidence" value="ECO:0007669"/>
    <property type="project" value="InterPro"/>
</dbReference>
<dbReference type="GO" id="GO:0046983">
    <property type="term" value="F:protein dimerization activity"/>
    <property type="evidence" value="ECO:0007669"/>
    <property type="project" value="InterPro"/>
</dbReference>
<evidence type="ECO:0000259" key="6">
    <source>
        <dbReference type="SMART" id="SM00387"/>
    </source>
</evidence>
<evidence type="ECO:0000256" key="1">
    <source>
        <dbReference type="ARBA" id="ARBA00022679"/>
    </source>
</evidence>
<dbReference type="InterPro" id="IPR036890">
    <property type="entry name" value="HATPase_C_sf"/>
</dbReference>
<name>A0A5A7NUC7_9MICC</name>
<dbReference type="InterPro" id="IPR003594">
    <property type="entry name" value="HATPase_dom"/>
</dbReference>
<keyword evidence="2" id="KW-0418">Kinase</keyword>
<keyword evidence="5" id="KW-0472">Membrane</keyword>
<dbReference type="CDD" id="cd16917">
    <property type="entry name" value="HATPase_UhpB-NarQ-NarX-like"/>
    <property type="match status" value="1"/>
</dbReference>
<organism evidence="7 8">
    <name type="scientific">Zafaria cholistanensis</name>
    <dbReference type="NCBI Taxonomy" id="1682741"/>
    <lineage>
        <taxon>Bacteria</taxon>
        <taxon>Bacillati</taxon>
        <taxon>Actinomycetota</taxon>
        <taxon>Actinomycetes</taxon>
        <taxon>Micrococcales</taxon>
        <taxon>Micrococcaceae</taxon>
        <taxon>Zafaria</taxon>
    </lineage>
</organism>
<dbReference type="InterPro" id="IPR011712">
    <property type="entry name" value="Sig_transdc_His_kin_sub3_dim/P"/>
</dbReference>
<dbReference type="EMBL" id="BKDJ01000019">
    <property type="protein sequence ID" value="GER24256.1"/>
    <property type="molecule type" value="Genomic_DNA"/>
</dbReference>
<accession>A0A5A7NUC7</accession>
<dbReference type="Proteomes" id="UP000325307">
    <property type="component" value="Unassembled WGS sequence"/>
</dbReference>
<evidence type="ECO:0000256" key="4">
    <source>
        <dbReference type="SAM" id="MobiDB-lite"/>
    </source>
</evidence>